<evidence type="ECO:0000256" key="5">
    <source>
        <dbReference type="ARBA" id="ARBA00023242"/>
    </source>
</evidence>
<dbReference type="GO" id="GO:0005634">
    <property type="term" value="C:nucleus"/>
    <property type="evidence" value="ECO:0007669"/>
    <property type="project" value="UniProtKB-SubCell"/>
</dbReference>
<evidence type="ECO:0000256" key="4">
    <source>
        <dbReference type="ARBA" id="ARBA00022833"/>
    </source>
</evidence>
<protein>
    <recommendedName>
        <fullName evidence="8">GATA-type domain-containing protein</fullName>
    </recommendedName>
</protein>
<evidence type="ECO:0000256" key="6">
    <source>
        <dbReference type="PROSITE-ProRule" id="PRU00094"/>
    </source>
</evidence>
<dbReference type="SUPFAM" id="SSF57716">
    <property type="entry name" value="Glucocorticoid receptor-like (DNA-binding domain)"/>
    <property type="match status" value="1"/>
</dbReference>
<proteinExistence type="predicted"/>
<dbReference type="InterPro" id="IPR039355">
    <property type="entry name" value="Transcription_factor_GATA"/>
</dbReference>
<name>A0ABD2PNK3_9PLAT</name>
<evidence type="ECO:0000256" key="2">
    <source>
        <dbReference type="ARBA" id="ARBA00022723"/>
    </source>
</evidence>
<dbReference type="EMBL" id="JBJKFK010004983">
    <property type="protein sequence ID" value="KAL3308598.1"/>
    <property type="molecule type" value="Genomic_DNA"/>
</dbReference>
<evidence type="ECO:0000256" key="3">
    <source>
        <dbReference type="ARBA" id="ARBA00022771"/>
    </source>
</evidence>
<dbReference type="PANTHER" id="PTHR10071">
    <property type="entry name" value="TRANSCRIPTION FACTOR GATA FAMILY MEMBER"/>
    <property type="match status" value="1"/>
</dbReference>
<dbReference type="AlphaFoldDB" id="A0ABD2PNK3"/>
<evidence type="ECO:0000256" key="7">
    <source>
        <dbReference type="SAM" id="MobiDB-lite"/>
    </source>
</evidence>
<dbReference type="Gene3D" id="3.30.50.10">
    <property type="entry name" value="Erythroid Transcription Factor GATA-1, subunit A"/>
    <property type="match status" value="1"/>
</dbReference>
<evidence type="ECO:0000259" key="8">
    <source>
        <dbReference type="PROSITE" id="PS50114"/>
    </source>
</evidence>
<comment type="caution">
    <text evidence="9">The sequence shown here is derived from an EMBL/GenBank/DDBJ whole genome shotgun (WGS) entry which is preliminary data.</text>
</comment>
<organism evidence="9 10">
    <name type="scientific">Cichlidogyrus casuarinus</name>
    <dbReference type="NCBI Taxonomy" id="1844966"/>
    <lineage>
        <taxon>Eukaryota</taxon>
        <taxon>Metazoa</taxon>
        <taxon>Spiralia</taxon>
        <taxon>Lophotrochozoa</taxon>
        <taxon>Platyhelminthes</taxon>
        <taxon>Monogenea</taxon>
        <taxon>Monopisthocotylea</taxon>
        <taxon>Dactylogyridea</taxon>
        <taxon>Ancyrocephalidae</taxon>
        <taxon>Cichlidogyrus</taxon>
    </lineage>
</organism>
<dbReference type="PROSITE" id="PS50114">
    <property type="entry name" value="GATA_ZN_FINGER_2"/>
    <property type="match status" value="1"/>
</dbReference>
<sequence>MAVNVEQSSLIFLVQNLITTQKKISEQYRDALQTSASSHSTPPERSTSPTDDRECFNCGVDFSVLWRRHPVSQQYLCNACGLYLKVNKRDRPSEWSISRKRRLIRKRKQPVQPSIFEYQSLQNNVPLQSIS</sequence>
<gene>
    <name evidence="9" type="ORF">Ciccas_012867</name>
</gene>
<dbReference type="InterPro" id="IPR013088">
    <property type="entry name" value="Znf_NHR/GATA"/>
</dbReference>
<feature type="domain" description="GATA-type" evidence="8">
    <location>
        <begin position="49"/>
        <end position="107"/>
    </location>
</feature>
<evidence type="ECO:0000313" key="10">
    <source>
        <dbReference type="Proteomes" id="UP001626550"/>
    </source>
</evidence>
<keyword evidence="3 6" id="KW-0863">Zinc-finger</keyword>
<evidence type="ECO:0000256" key="1">
    <source>
        <dbReference type="ARBA" id="ARBA00004123"/>
    </source>
</evidence>
<feature type="region of interest" description="Disordered" evidence="7">
    <location>
        <begin position="30"/>
        <end position="52"/>
    </location>
</feature>
<evidence type="ECO:0000313" key="9">
    <source>
        <dbReference type="EMBL" id="KAL3308598.1"/>
    </source>
</evidence>
<feature type="compositionally biased region" description="Polar residues" evidence="7">
    <location>
        <begin position="32"/>
        <end position="49"/>
    </location>
</feature>
<keyword evidence="5" id="KW-0539">Nucleus</keyword>
<keyword evidence="4" id="KW-0862">Zinc</keyword>
<comment type="subcellular location">
    <subcellularLocation>
        <location evidence="1">Nucleus</location>
    </subcellularLocation>
</comment>
<dbReference type="SMART" id="SM00401">
    <property type="entry name" value="ZnF_GATA"/>
    <property type="match status" value="1"/>
</dbReference>
<dbReference type="Proteomes" id="UP001626550">
    <property type="component" value="Unassembled WGS sequence"/>
</dbReference>
<dbReference type="CDD" id="cd00202">
    <property type="entry name" value="ZnF_GATA"/>
    <property type="match status" value="1"/>
</dbReference>
<reference evidence="9 10" key="1">
    <citation type="submission" date="2024-11" db="EMBL/GenBank/DDBJ databases">
        <title>Adaptive evolution of stress response genes in parasites aligns with host niche diversity.</title>
        <authorList>
            <person name="Hahn C."/>
            <person name="Resl P."/>
        </authorList>
    </citation>
    <scope>NUCLEOTIDE SEQUENCE [LARGE SCALE GENOMIC DNA]</scope>
    <source>
        <strain evidence="9">EGGRZ-B1_66</strain>
        <tissue evidence="9">Body</tissue>
    </source>
</reference>
<dbReference type="Pfam" id="PF00320">
    <property type="entry name" value="GATA"/>
    <property type="match status" value="1"/>
</dbReference>
<keyword evidence="10" id="KW-1185">Reference proteome</keyword>
<keyword evidence="2" id="KW-0479">Metal-binding</keyword>
<dbReference type="InterPro" id="IPR000679">
    <property type="entry name" value="Znf_GATA"/>
</dbReference>
<feature type="non-terminal residue" evidence="9">
    <location>
        <position position="131"/>
    </location>
</feature>
<dbReference type="GO" id="GO:0008270">
    <property type="term" value="F:zinc ion binding"/>
    <property type="evidence" value="ECO:0007669"/>
    <property type="project" value="UniProtKB-KW"/>
</dbReference>
<accession>A0ABD2PNK3</accession>
<dbReference type="PANTHER" id="PTHR10071:SF281">
    <property type="entry name" value="BOX A-BINDING FACTOR-RELATED"/>
    <property type="match status" value="1"/>
</dbReference>